<feature type="region of interest" description="Disordered" evidence="9">
    <location>
        <begin position="2435"/>
        <end position="2462"/>
    </location>
</feature>
<dbReference type="Pfam" id="PF00109">
    <property type="entry name" value="ketoacyl-synt"/>
    <property type="match status" value="1"/>
</dbReference>
<dbReference type="InterPro" id="IPR020807">
    <property type="entry name" value="PKS_DH"/>
</dbReference>
<dbReference type="SUPFAM" id="SSF47336">
    <property type="entry name" value="ACP-like"/>
    <property type="match status" value="2"/>
</dbReference>
<dbReference type="CDD" id="cd08956">
    <property type="entry name" value="KR_3_FAS_SDR_x"/>
    <property type="match status" value="2"/>
</dbReference>
<dbReference type="SMART" id="SM00826">
    <property type="entry name" value="PKS_DH"/>
    <property type="match status" value="2"/>
</dbReference>
<evidence type="ECO:0000256" key="4">
    <source>
        <dbReference type="ARBA" id="ARBA00022679"/>
    </source>
</evidence>
<evidence type="ECO:0000256" key="8">
    <source>
        <dbReference type="PROSITE-ProRule" id="PRU01363"/>
    </source>
</evidence>
<dbReference type="InterPro" id="IPR020841">
    <property type="entry name" value="PKS_Beta-ketoAc_synthase_dom"/>
</dbReference>
<keyword evidence="14" id="KW-1185">Reference proteome</keyword>
<evidence type="ECO:0000256" key="3">
    <source>
        <dbReference type="ARBA" id="ARBA00022553"/>
    </source>
</evidence>
<dbReference type="InterPro" id="IPR014043">
    <property type="entry name" value="Acyl_transferase_dom"/>
</dbReference>
<dbReference type="InterPro" id="IPR001227">
    <property type="entry name" value="Ac_transferase_dom_sf"/>
</dbReference>
<proteinExistence type="predicted"/>
<dbReference type="Gene3D" id="3.90.180.10">
    <property type="entry name" value="Medium-chain alcohol dehydrogenases, catalytic domain"/>
    <property type="match status" value="1"/>
</dbReference>
<dbReference type="InterPro" id="IPR014030">
    <property type="entry name" value="Ketoacyl_synth_N"/>
</dbReference>
<feature type="domain" description="PKS/mFAS DH" evidence="12">
    <location>
        <begin position="260"/>
        <end position="540"/>
    </location>
</feature>
<dbReference type="InterPro" id="IPR020843">
    <property type="entry name" value="ER"/>
</dbReference>
<dbReference type="Pfam" id="PF00550">
    <property type="entry name" value="PP-binding"/>
    <property type="match status" value="2"/>
</dbReference>
<dbReference type="Pfam" id="PF08240">
    <property type="entry name" value="ADH_N"/>
    <property type="match status" value="1"/>
</dbReference>
<dbReference type="SMART" id="SM00829">
    <property type="entry name" value="PKS_ER"/>
    <property type="match status" value="1"/>
</dbReference>
<feature type="region of interest" description="C-terminal hotdog fold" evidence="8">
    <location>
        <begin position="401"/>
        <end position="540"/>
    </location>
</feature>
<dbReference type="Gene3D" id="3.40.50.11460">
    <property type="match status" value="2"/>
</dbReference>
<feature type="domain" description="Carrier" evidence="10">
    <location>
        <begin position="2980"/>
        <end position="3055"/>
    </location>
</feature>
<dbReference type="SUPFAM" id="SSF52151">
    <property type="entry name" value="FabD/lysophospholipase-like"/>
    <property type="match status" value="2"/>
</dbReference>
<feature type="domain" description="PKS/mFAS DH" evidence="12">
    <location>
        <begin position="2320"/>
        <end position="2637"/>
    </location>
</feature>
<feature type="domain" description="Carrier" evidence="10">
    <location>
        <begin position="1338"/>
        <end position="1413"/>
    </location>
</feature>
<name>A0ABT1VBG7_9ACTN</name>
<dbReference type="InterPro" id="IPR049552">
    <property type="entry name" value="PKS_DH_N"/>
</dbReference>
<dbReference type="SMART" id="SM00822">
    <property type="entry name" value="PKS_KR"/>
    <property type="match status" value="2"/>
</dbReference>
<dbReference type="Gene3D" id="3.30.70.3290">
    <property type="match status" value="1"/>
</dbReference>
<dbReference type="InterPro" id="IPR013968">
    <property type="entry name" value="PKS_KR"/>
</dbReference>
<evidence type="ECO:0000256" key="6">
    <source>
        <dbReference type="ARBA" id="ARBA00023268"/>
    </source>
</evidence>
<dbReference type="PROSITE" id="PS00606">
    <property type="entry name" value="KS3_1"/>
    <property type="match status" value="1"/>
</dbReference>
<feature type="domain" description="Ketosynthase family 3 (KS3)" evidence="11">
    <location>
        <begin position="1433"/>
        <end position="1857"/>
    </location>
</feature>
<feature type="active site" description="Proton acceptor; for dehydratase activity" evidence="8">
    <location>
        <position position="292"/>
    </location>
</feature>
<keyword evidence="3" id="KW-0597">Phosphoprotein</keyword>
<evidence type="ECO:0000259" key="10">
    <source>
        <dbReference type="PROSITE" id="PS50075"/>
    </source>
</evidence>
<keyword evidence="2" id="KW-0596">Phosphopantetheine</keyword>
<dbReference type="Pfam" id="PF16197">
    <property type="entry name" value="KAsynt_C_assoc"/>
    <property type="match status" value="1"/>
</dbReference>
<dbReference type="SMART" id="SM01294">
    <property type="entry name" value="PKS_PP_betabranch"/>
    <property type="match status" value="2"/>
</dbReference>
<dbReference type="Gene3D" id="3.40.50.720">
    <property type="entry name" value="NAD(P)-binding Rossmann-like Domain"/>
    <property type="match status" value="2"/>
</dbReference>
<evidence type="ECO:0000259" key="11">
    <source>
        <dbReference type="PROSITE" id="PS52004"/>
    </source>
</evidence>
<dbReference type="Pfam" id="PF21089">
    <property type="entry name" value="PKS_DH_N"/>
    <property type="match status" value="2"/>
</dbReference>
<gene>
    <name evidence="13" type="ORF">NP777_42205</name>
</gene>
<dbReference type="InterPro" id="IPR009081">
    <property type="entry name" value="PP-bd_ACP"/>
</dbReference>
<dbReference type="Proteomes" id="UP001204746">
    <property type="component" value="Unassembled WGS sequence"/>
</dbReference>
<evidence type="ECO:0000256" key="5">
    <source>
        <dbReference type="ARBA" id="ARBA00023194"/>
    </source>
</evidence>
<dbReference type="InterPro" id="IPR032821">
    <property type="entry name" value="PKS_assoc"/>
</dbReference>
<keyword evidence="5" id="KW-0045">Antibiotic biosynthesis</keyword>
<dbReference type="Pfam" id="PF08659">
    <property type="entry name" value="KR"/>
    <property type="match status" value="2"/>
</dbReference>
<dbReference type="PROSITE" id="PS52004">
    <property type="entry name" value="KS3_2"/>
    <property type="match status" value="1"/>
</dbReference>
<comment type="caution">
    <text evidence="8">Lacks conserved residue(s) required for the propagation of feature annotation.</text>
</comment>
<dbReference type="SMART" id="SM00825">
    <property type="entry name" value="PKS_KS"/>
    <property type="match status" value="1"/>
</dbReference>
<dbReference type="Pfam" id="PF00698">
    <property type="entry name" value="Acyl_transf_1"/>
    <property type="match status" value="2"/>
</dbReference>
<dbReference type="PROSITE" id="PS00012">
    <property type="entry name" value="PHOSPHOPANTETHEINE"/>
    <property type="match status" value="2"/>
</dbReference>
<dbReference type="SMART" id="SM00823">
    <property type="entry name" value="PKS_PP"/>
    <property type="match status" value="2"/>
</dbReference>
<dbReference type="Gene3D" id="1.10.1200.10">
    <property type="entry name" value="ACP-like"/>
    <property type="match status" value="2"/>
</dbReference>
<dbReference type="Pfam" id="PF22953">
    <property type="entry name" value="SpnB_Rossmann"/>
    <property type="match status" value="2"/>
</dbReference>
<dbReference type="InterPro" id="IPR049551">
    <property type="entry name" value="PKS_DH_C"/>
</dbReference>
<dbReference type="PANTHER" id="PTHR43775:SF51">
    <property type="entry name" value="INACTIVE PHENOLPHTHIOCEROL SYNTHESIS POLYKETIDE SYNTHASE TYPE I PKS1-RELATED"/>
    <property type="match status" value="1"/>
</dbReference>
<dbReference type="InterPro" id="IPR014031">
    <property type="entry name" value="Ketoacyl_synth_C"/>
</dbReference>
<dbReference type="InterPro" id="IPR042104">
    <property type="entry name" value="PKS_dehydratase_sf"/>
</dbReference>
<dbReference type="SUPFAM" id="SSF50129">
    <property type="entry name" value="GroES-like"/>
    <property type="match status" value="1"/>
</dbReference>
<dbReference type="PROSITE" id="PS01162">
    <property type="entry name" value="QOR_ZETA_CRYSTAL"/>
    <property type="match status" value="1"/>
</dbReference>
<dbReference type="PROSITE" id="PS52019">
    <property type="entry name" value="PKS_MFAS_DH"/>
    <property type="match status" value="2"/>
</dbReference>
<dbReference type="InterPro" id="IPR018201">
    <property type="entry name" value="Ketoacyl_synth_AS"/>
</dbReference>
<feature type="region of interest" description="C-terminal hotdog fold" evidence="8">
    <location>
        <begin position="2481"/>
        <end position="2637"/>
    </location>
</feature>
<feature type="region of interest" description="N-terminal hotdog fold" evidence="8">
    <location>
        <begin position="260"/>
        <end position="380"/>
    </location>
</feature>
<dbReference type="InterPro" id="IPR049900">
    <property type="entry name" value="PKS_mFAS_DH"/>
</dbReference>
<evidence type="ECO:0000259" key="12">
    <source>
        <dbReference type="PROSITE" id="PS52019"/>
    </source>
</evidence>
<evidence type="ECO:0000313" key="14">
    <source>
        <dbReference type="Proteomes" id="UP001204746"/>
    </source>
</evidence>
<dbReference type="InterPro" id="IPR016036">
    <property type="entry name" value="Malonyl_transacylase_ACP-bd"/>
</dbReference>
<dbReference type="Gene3D" id="3.40.366.10">
    <property type="entry name" value="Malonyl-Coenzyme A Acyl Carrier Protein, domain 2"/>
    <property type="match status" value="2"/>
</dbReference>
<dbReference type="PROSITE" id="PS50075">
    <property type="entry name" value="CARRIER"/>
    <property type="match status" value="2"/>
</dbReference>
<dbReference type="EMBL" id="JANIAA010000053">
    <property type="protein sequence ID" value="MCQ8194735.1"/>
    <property type="molecule type" value="Genomic_DNA"/>
</dbReference>
<dbReference type="InterPro" id="IPR036291">
    <property type="entry name" value="NAD(P)-bd_dom_sf"/>
</dbReference>
<dbReference type="CDD" id="cd00833">
    <property type="entry name" value="PKS"/>
    <property type="match status" value="1"/>
</dbReference>
<dbReference type="InterPro" id="IPR057326">
    <property type="entry name" value="KR_dom"/>
</dbReference>
<dbReference type="InterPro" id="IPR036736">
    <property type="entry name" value="ACP-like_sf"/>
</dbReference>
<dbReference type="PANTHER" id="PTHR43775">
    <property type="entry name" value="FATTY ACID SYNTHASE"/>
    <property type="match status" value="1"/>
</dbReference>
<dbReference type="SUPFAM" id="SSF55048">
    <property type="entry name" value="Probable ACP-binding domain of malonyl-CoA ACP transacylase"/>
    <property type="match status" value="2"/>
</dbReference>
<feature type="region of interest" description="N-terminal hotdog fold" evidence="8">
    <location>
        <begin position="2320"/>
        <end position="2440"/>
    </location>
</feature>
<organism evidence="13 14">
    <name type="scientific">Streptomyces rugosispiralis</name>
    <dbReference type="NCBI Taxonomy" id="2967341"/>
    <lineage>
        <taxon>Bacteria</taxon>
        <taxon>Bacillati</taxon>
        <taxon>Actinomycetota</taxon>
        <taxon>Actinomycetes</taxon>
        <taxon>Kitasatosporales</taxon>
        <taxon>Streptomycetaceae</taxon>
        <taxon>Streptomyces</taxon>
    </lineage>
</organism>
<feature type="active site" description="Proton donor; for dehydratase activity" evidence="8">
    <location>
        <position position="462"/>
    </location>
</feature>
<dbReference type="SMART" id="SM00827">
    <property type="entry name" value="PKS_AT"/>
    <property type="match status" value="2"/>
</dbReference>
<dbReference type="SUPFAM" id="SSF51735">
    <property type="entry name" value="NAD(P)-binding Rossmann-fold domains"/>
    <property type="match status" value="5"/>
</dbReference>
<evidence type="ECO:0000256" key="7">
    <source>
        <dbReference type="ARBA" id="ARBA00023315"/>
    </source>
</evidence>
<evidence type="ECO:0000256" key="1">
    <source>
        <dbReference type="ARBA" id="ARBA00004792"/>
    </source>
</evidence>
<dbReference type="InterPro" id="IPR020806">
    <property type="entry name" value="PKS_PP-bd"/>
</dbReference>
<dbReference type="InterPro" id="IPR050091">
    <property type="entry name" value="PKS_NRPS_Biosynth_Enz"/>
</dbReference>
<evidence type="ECO:0000256" key="9">
    <source>
        <dbReference type="SAM" id="MobiDB-lite"/>
    </source>
</evidence>
<keyword evidence="4" id="KW-0808">Transferase</keyword>
<accession>A0ABT1VBG7</accession>
<dbReference type="InterPro" id="IPR013154">
    <property type="entry name" value="ADH-like_N"/>
</dbReference>
<comment type="caution">
    <text evidence="13">The sequence shown here is derived from an EMBL/GenBank/DDBJ whole genome shotgun (WGS) entry which is preliminary data.</text>
</comment>
<dbReference type="InterPro" id="IPR006162">
    <property type="entry name" value="Ppantetheine_attach_site"/>
</dbReference>
<evidence type="ECO:0000256" key="2">
    <source>
        <dbReference type="ARBA" id="ARBA00022450"/>
    </source>
</evidence>
<dbReference type="Gene3D" id="3.10.129.110">
    <property type="entry name" value="Polyketide synthase dehydratase"/>
    <property type="match status" value="2"/>
</dbReference>
<dbReference type="Pfam" id="PF13602">
    <property type="entry name" value="ADH_zinc_N_2"/>
    <property type="match status" value="1"/>
</dbReference>
<dbReference type="SUPFAM" id="SSF53901">
    <property type="entry name" value="Thiolase-like"/>
    <property type="match status" value="1"/>
</dbReference>
<sequence>MSLEDGARVVALRSRALLALSGRGGMVSVPVSADVLRDRPGLSVAAVNGPVSTVVSGSVEVLDAVLAEFPGAKRIPVDYASHSPQVAEIQRELADALAPVRPRGGQVAFHSTVTGRLTDTSELDADYWYRNLRHTVEFQSTVEVLMNQGHTVFVEVSPHPVLTIGIQETAETADTTDTTDTPTDIVVTGSLRRDDGGPARFLTALGDLHTRGVDVDWRPLFAGARTVDLPTYAFQRERFWLKPARPVTQASGLGLGDIEHPLLGAVLPLPGDEGGVLTGLLSLDGQPWLADHMVRDTVVFPGTGFVELALQAGQHFGHSVLEELTLHTPLVVPDQGGVQVQVAVSAADERGRRPVTVHSCRAGEWVLHASGTLGATGAPDITGPRPAEVARLMEIWPPEGARSLDVSGMYAAMAERGYGYGPAFQGLRAAWSRDDEIYAEVALEPEAQDVAARCGAHPALLDAALHGVGLGRFLTDPGQAYLPFSWSGVALHAVGASAIRVVLSPAGPDAVSLEVTDPAGAPVLSVASLSLRPLSSGRIADTRGVDQDSLYRVDWVEMPLPTAPAGSAPAETGTPPTFDALVEYDVLGPDTPVPDMAVLPCESAGDAVSTVVCRALAAVRRWLADERCARSRLAVLTRGAMATASGESVEDLGAAAVWGLLRSAQAEHPDRFVLVDHDGHQDSRTVLAAALSAAADGGHAHLALRRGRVLTPQLAPLPPTAIALSATTPPAAAPTPEDGTPWRMDVTSQGTLENLAAVPCPEAAGVLGAGQVRVAMHAAGVNFRDVVVALGMIPGQDVIGSEGAGVVLDIGPGVSGLAPGDRVMGLFSGAFGPVAMTDHRLLARLPEGWSFADAAATPVVFLTAMYGLMDLAGLRPGEAVLVHSAAGGVGMAATQVARWLGAEVYATASPGKWDALRAGGVADDRIASSRSLEFADRFGRVDVVLNSLAGEYVDASLGLLADGGRFLEMGKTDIRDGELVAAEHGVRYRAFDLMDAGPDRVGELLRLLVSLFERGIFTALPTRAWDVRQAGDALRFLSQARHIGKLVLSIPQPLREGDTVLITGGTGTLGGLVARHLVERHGVRDLVLAGRRGPDAPDTAELAAALREYGAQVRVVACDVADRDQLARLLDTVPGLRMVVHTAGVLDDGVIESLTPERVREVLRPKVDAAWYLHELTAGRELAEFVVFSSAAGVLGSPGQGAYAAANAWLDALMAHRRAAGLPGLSVAWGLWAERSGMTGHLSDRDLARMARAGATPLTTDQGLRLLDSARAATEALVLATPLDAAALRAQADAGALPALFRGLVRAPIRRATGAGPVEDESSLRGRMAAMPVAEREQLVLDLVRTQVATVLGHGTPAAVDTARTFAETGFDSLTAVELRNRLRTATGVGLSATAIFDYPTPAVLAGHLLRELDGTVGEAVARPAAPAAATDRDPIVIVGMACRYPGGVTSPEELWELLATGRDAVADLPDDRGWDLDGLYSADPDSSGTSYVRAGGFVYDAGEFDAGFFGISPREALAMDPQQRLLLEVAWEAVERAGIPAASLKGSQTGVFVGAAAQGYGTGAGQAAEGSEGYFLTGGAGSVVSGRLSYTLGLEGSAVTVDTACSSSLVALHLAAQALRSGECSLALAGGVTVMATPGIFVEFSRQRGLAADGRCKAFADAADGTGWGEGVGMLLLERLSDARRNGHRVLAVVRGSAVNQDGASNGLTAPNGPSQQRVIRAALANAGLAASDVDAVEAHGTGTSLGDPIEAQALLATYGQERERPLLLGSIKSNIGHTQSAAGVAGVIKMVLAMRHGALPRTLHVDEPSTHVDWSAGAVELLTEPAEWPGTSHPRRAGVSSFGVSGTNAHVILEQPPVESGPDPRPVPERAPAVVPWVLSGQGERGLRAQAARLRTFLAARPESDPADVGWSLAATRSALSHRAAVVGADRAELLDGLAALAAGEPAPGVVLGTADPGRVGVLFAGQGTQRVGMGRELYQAFPVFAAAWDEVCAALDPHLDRPLDEVVTDATGALDATTYTQAGLFALEVSLFRLVSSWGVRPDYLLGHSIGELAAAHVAGLWSLEDAAKVVAARGRLMGALPPGGAMVALAAPEDRVRLFLTDRVALAAVNGPSSVVVSGDEDAVRGVAEAFAARGVKTRRLRVGHAFHSPLMDGMLLAFAEVLDTVDFRTPRIPVVSNLSGVVAGEELCSPAYWVRQVRETVRFAAGLERLRQLGTGTFLELGPDGTLTALAQAQVTGADAEFIPTLRADRPEPVTVTTALAQLHTHGVEPDWSAVFPGARRAELPTYAFQRSRFWLEPSRAPGDAADFGLGALDHPLVGARVPLPDADGVLLTGRVSADDHSWLTGRRTLGVPLFPATGFLELVLQAGLQCDCRTVDELTIHEPLVLPERGGAEVQVSVRGADESGRRAVTVYCRRDQRWVRHATAVLGADRPPAPERRPEPWPPTGARPLDSGGTPAWRRDDEVFLDIELPDEAAGAGAERWALHPALLEQALRGEALTGLVTAAEGTHLPFSWAGVTLHTTGATRLRATLAPVGPDTVSLHVADAAGTPVLSVNSLVLRPVSGHRLRQANAALFRPVWAACRTRAESDAGPVRWGLVGDPDTWKPDTLGTPVALYPELSAIEDVPDVILLPCVSEGGTASEAAVRVAEAVRTWLAGERFATSRLVLVTRGALATAAGDDVEDVAAAAVWSLVEPLQAAGAGRLTLVDTDVCDLRLLPAAVAVGEDRVAVRAGAVLVPELVPALVTPVATEQDPPAWGPGTVLVTGGSAMAVSRHLVAEHGVRDLVLAGDGDAAELTALGATVRLAPCDPADGQALASLLAEIPGLRSVVHTAADAPEPTRAGALSPESLRPQLRSGVAAAWNLHLATRGLELDRFVLLTSADAALSPAYADALAAHRRAGGLPAVSVSTDLGLALFDGACAAPGEAVRVTTETPVPARTAAGPRPVEQPPAAEASAATLLERLAGRTEDEQDEILLELVRGQVAMVLGHPDATMVDPDRGFVDLGFDSVAAVKLRNQLAGATRLELPASLTFDHPTAVDLARHLRAEMLPDDAAAAILVLEELNKLDDSILVLDPASAARVRISTLLQDLAAKWVEPTDRP</sequence>
<keyword evidence="7" id="KW-0012">Acyltransferase</keyword>
<dbReference type="InterPro" id="IPR011032">
    <property type="entry name" value="GroES-like_sf"/>
</dbReference>
<dbReference type="InterPro" id="IPR055123">
    <property type="entry name" value="SpnB-like_Rossmann"/>
</dbReference>
<dbReference type="Gene3D" id="3.40.47.10">
    <property type="match status" value="1"/>
</dbReference>
<dbReference type="InterPro" id="IPR002364">
    <property type="entry name" value="Quin_OxRdtase/zeta-crystal_CS"/>
</dbReference>
<reference evidence="13 14" key="1">
    <citation type="submission" date="2022-07" db="EMBL/GenBank/DDBJ databases">
        <authorList>
            <person name="Phongsopitanun W."/>
            <person name="Tanasupawat S."/>
        </authorList>
    </citation>
    <scope>NUCLEOTIDE SEQUENCE [LARGE SCALE GENOMIC DNA]</scope>
    <source>
        <strain evidence="13 14">RCU-064</strain>
    </source>
</reference>
<dbReference type="Pfam" id="PF02801">
    <property type="entry name" value="Ketoacyl-synt_C"/>
    <property type="match status" value="1"/>
</dbReference>
<protein>
    <submittedName>
        <fullName evidence="13">SDR family NAD(P)-dependent oxidoreductase</fullName>
    </submittedName>
</protein>
<dbReference type="InterPro" id="IPR016035">
    <property type="entry name" value="Acyl_Trfase/lysoPLipase"/>
</dbReference>
<keyword evidence="6" id="KW-0511">Multifunctional enzyme</keyword>
<evidence type="ECO:0000313" key="13">
    <source>
        <dbReference type="EMBL" id="MCQ8194735.1"/>
    </source>
</evidence>
<dbReference type="CDD" id="cd05195">
    <property type="entry name" value="enoyl_red"/>
    <property type="match status" value="1"/>
</dbReference>
<comment type="pathway">
    <text evidence="1">Antibiotic biosynthesis.</text>
</comment>
<dbReference type="InterPro" id="IPR016039">
    <property type="entry name" value="Thiolase-like"/>
</dbReference>
<dbReference type="Pfam" id="PF14765">
    <property type="entry name" value="PS-DH"/>
    <property type="match status" value="2"/>
</dbReference>